<sequence length="102" mass="11398">MSRIPTHEQWLHAITDRQAHLLCFAAIGYARGYCNAACIDPADAIDFGHAYAVLVASQRSRPTIEGAWRNWLADLDISTLSTSVQRRSPNLLERRESDSAQT</sequence>
<evidence type="ECO:0000313" key="1">
    <source>
        <dbReference type="EMBL" id="GEM36716.1"/>
    </source>
</evidence>
<evidence type="ECO:0000313" key="2">
    <source>
        <dbReference type="Proteomes" id="UP000321424"/>
    </source>
</evidence>
<protein>
    <submittedName>
        <fullName evidence="1">Uncharacterized protein</fullName>
    </submittedName>
</protein>
<keyword evidence="2" id="KW-1185">Reference proteome</keyword>
<dbReference type="Proteomes" id="UP000321424">
    <property type="component" value="Unassembled WGS sequence"/>
</dbReference>
<proteinExistence type="predicted"/>
<accession>A0A511MAE5</accession>
<comment type="caution">
    <text evidence="1">The sequence shown here is derived from an EMBL/GenBank/DDBJ whole genome shotgun (WGS) entry which is preliminary data.</text>
</comment>
<name>A0A511MAE5_9NOCA</name>
<organism evidence="1 2">
    <name type="scientific">Nocardia ninae NBRC 108245</name>
    <dbReference type="NCBI Taxonomy" id="1210091"/>
    <lineage>
        <taxon>Bacteria</taxon>
        <taxon>Bacillati</taxon>
        <taxon>Actinomycetota</taxon>
        <taxon>Actinomycetes</taxon>
        <taxon>Mycobacteriales</taxon>
        <taxon>Nocardiaceae</taxon>
        <taxon>Nocardia</taxon>
    </lineage>
</organism>
<gene>
    <name evidence="1" type="ORF">NN4_12350</name>
</gene>
<dbReference type="AlphaFoldDB" id="A0A511MAE5"/>
<dbReference type="EMBL" id="BJXA01000004">
    <property type="protein sequence ID" value="GEM36716.1"/>
    <property type="molecule type" value="Genomic_DNA"/>
</dbReference>
<reference evidence="1 2" key="1">
    <citation type="submission" date="2019-07" db="EMBL/GenBank/DDBJ databases">
        <title>Whole genome shotgun sequence of Nocardia ninae NBRC 108245.</title>
        <authorList>
            <person name="Hosoyama A."/>
            <person name="Uohara A."/>
            <person name="Ohji S."/>
            <person name="Ichikawa N."/>
        </authorList>
    </citation>
    <scope>NUCLEOTIDE SEQUENCE [LARGE SCALE GENOMIC DNA]</scope>
    <source>
        <strain evidence="1 2">NBRC 108245</strain>
    </source>
</reference>